<dbReference type="AlphaFoldDB" id="A0A918G3Z7"/>
<evidence type="ECO:0000256" key="1">
    <source>
        <dbReference type="ARBA" id="ARBA00004651"/>
    </source>
</evidence>
<dbReference type="InterPro" id="IPR011712">
    <property type="entry name" value="Sig_transdc_His_kin_sub3_dim/P"/>
</dbReference>
<evidence type="ECO:0000259" key="9">
    <source>
        <dbReference type="SMART" id="SM00387"/>
    </source>
</evidence>
<dbReference type="PANTHER" id="PTHR24421:SF37">
    <property type="entry name" value="SENSOR HISTIDINE KINASE NARS"/>
    <property type="match status" value="1"/>
</dbReference>
<dbReference type="Proteomes" id="UP000653493">
    <property type="component" value="Unassembled WGS sequence"/>
</dbReference>
<reference evidence="10" key="1">
    <citation type="journal article" date="2014" name="Int. J. Syst. Evol. Microbiol.">
        <title>Complete genome sequence of Corynebacterium casei LMG S-19264T (=DSM 44701T), isolated from a smear-ripened cheese.</title>
        <authorList>
            <consortium name="US DOE Joint Genome Institute (JGI-PGF)"/>
            <person name="Walter F."/>
            <person name="Albersmeier A."/>
            <person name="Kalinowski J."/>
            <person name="Ruckert C."/>
        </authorList>
    </citation>
    <scope>NUCLEOTIDE SEQUENCE</scope>
    <source>
        <strain evidence="10">JCM 4234</strain>
    </source>
</reference>
<evidence type="ECO:0000256" key="5">
    <source>
        <dbReference type="ARBA" id="ARBA00022777"/>
    </source>
</evidence>
<proteinExistence type="predicted"/>
<reference evidence="10" key="2">
    <citation type="submission" date="2020-09" db="EMBL/GenBank/DDBJ databases">
        <authorList>
            <person name="Sun Q."/>
            <person name="Ohkuma M."/>
        </authorList>
    </citation>
    <scope>NUCLEOTIDE SEQUENCE</scope>
    <source>
        <strain evidence="10">JCM 4234</strain>
    </source>
</reference>
<dbReference type="SUPFAM" id="SSF55874">
    <property type="entry name" value="ATPase domain of HSP90 chaperone/DNA topoisomerase II/histidine kinase"/>
    <property type="match status" value="1"/>
</dbReference>
<evidence type="ECO:0000256" key="6">
    <source>
        <dbReference type="ARBA" id="ARBA00022989"/>
    </source>
</evidence>
<feature type="domain" description="Histidine kinase/HSP90-like ATPase" evidence="9">
    <location>
        <begin position="268"/>
        <end position="360"/>
    </location>
</feature>
<dbReference type="Gene3D" id="3.30.565.10">
    <property type="entry name" value="Histidine kinase-like ATPase, C-terminal domain"/>
    <property type="match status" value="1"/>
</dbReference>
<evidence type="ECO:0000256" key="2">
    <source>
        <dbReference type="ARBA" id="ARBA00022475"/>
    </source>
</evidence>
<dbReference type="InterPro" id="IPR050482">
    <property type="entry name" value="Sensor_HK_TwoCompSys"/>
</dbReference>
<dbReference type="CDD" id="cd16917">
    <property type="entry name" value="HATPase_UhpB-NarQ-NarX-like"/>
    <property type="match status" value="1"/>
</dbReference>
<gene>
    <name evidence="10" type="ORF">GCM10010238_01490</name>
</gene>
<organism evidence="10 11">
    <name type="scientific">Streptomyces griseoviridis</name>
    <dbReference type="NCBI Taxonomy" id="45398"/>
    <lineage>
        <taxon>Bacteria</taxon>
        <taxon>Bacillati</taxon>
        <taxon>Actinomycetota</taxon>
        <taxon>Actinomycetes</taxon>
        <taxon>Kitasatosporales</taxon>
        <taxon>Streptomycetaceae</taxon>
        <taxon>Streptomyces</taxon>
    </lineage>
</organism>
<comment type="caution">
    <text evidence="10">The sequence shown here is derived from an EMBL/GenBank/DDBJ whole genome shotgun (WGS) entry which is preliminary data.</text>
</comment>
<keyword evidence="8" id="KW-0472">Membrane</keyword>
<evidence type="ECO:0000256" key="4">
    <source>
        <dbReference type="ARBA" id="ARBA00022692"/>
    </source>
</evidence>
<dbReference type="InterPro" id="IPR003594">
    <property type="entry name" value="HATPase_dom"/>
</dbReference>
<dbReference type="EMBL" id="BMSL01000001">
    <property type="protein sequence ID" value="GGS17284.1"/>
    <property type="molecule type" value="Genomic_DNA"/>
</dbReference>
<dbReference type="Gene3D" id="1.20.5.1930">
    <property type="match status" value="1"/>
</dbReference>
<keyword evidence="11" id="KW-1185">Reference proteome</keyword>
<dbReference type="GO" id="GO:0005886">
    <property type="term" value="C:plasma membrane"/>
    <property type="evidence" value="ECO:0007669"/>
    <property type="project" value="UniProtKB-SubCell"/>
</dbReference>
<evidence type="ECO:0000256" key="3">
    <source>
        <dbReference type="ARBA" id="ARBA00022679"/>
    </source>
</evidence>
<evidence type="ECO:0000256" key="8">
    <source>
        <dbReference type="ARBA" id="ARBA00023136"/>
    </source>
</evidence>
<keyword evidence="7" id="KW-0902">Two-component regulatory system</keyword>
<evidence type="ECO:0000313" key="11">
    <source>
        <dbReference type="Proteomes" id="UP000653493"/>
    </source>
</evidence>
<dbReference type="GO" id="GO:0046983">
    <property type="term" value="F:protein dimerization activity"/>
    <property type="evidence" value="ECO:0007669"/>
    <property type="project" value="InterPro"/>
</dbReference>
<dbReference type="SMART" id="SM00387">
    <property type="entry name" value="HATPase_c"/>
    <property type="match status" value="1"/>
</dbReference>
<keyword evidence="5 10" id="KW-0418">Kinase</keyword>
<comment type="subcellular location">
    <subcellularLocation>
        <location evidence="1">Cell membrane</location>
        <topology evidence="1">Multi-pass membrane protein</topology>
    </subcellularLocation>
</comment>
<keyword evidence="4" id="KW-0812">Transmembrane</keyword>
<keyword evidence="6" id="KW-1133">Transmembrane helix</keyword>
<keyword evidence="2" id="KW-1003">Cell membrane</keyword>
<dbReference type="InterPro" id="IPR036890">
    <property type="entry name" value="HATPase_C_sf"/>
</dbReference>
<keyword evidence="3" id="KW-0808">Transferase</keyword>
<accession>A0A918G3Z7</accession>
<dbReference type="Pfam" id="PF02518">
    <property type="entry name" value="HATPase_c"/>
    <property type="match status" value="1"/>
</dbReference>
<dbReference type="GO" id="GO:0000155">
    <property type="term" value="F:phosphorelay sensor kinase activity"/>
    <property type="evidence" value="ECO:0007669"/>
    <property type="project" value="InterPro"/>
</dbReference>
<protein>
    <submittedName>
        <fullName evidence="10">Two-component sensor histidine kinase</fullName>
    </submittedName>
</protein>
<name>A0A918G3Z7_STRGD</name>
<dbReference type="PANTHER" id="PTHR24421">
    <property type="entry name" value="NITRATE/NITRITE SENSOR PROTEIN NARX-RELATED"/>
    <property type="match status" value="1"/>
</dbReference>
<evidence type="ECO:0000256" key="7">
    <source>
        <dbReference type="ARBA" id="ARBA00023012"/>
    </source>
</evidence>
<evidence type="ECO:0000313" key="10">
    <source>
        <dbReference type="EMBL" id="GGS17284.1"/>
    </source>
</evidence>
<dbReference type="Pfam" id="PF07730">
    <property type="entry name" value="HisKA_3"/>
    <property type="match status" value="1"/>
</dbReference>
<sequence length="363" mass="38900">MLIRAADADSYRGLPTVHPVHEEICRAIRHALREDGNDLAARPDAIDELTAQACAVFDEVVAVVTRDATSGASPGAAAVGDPAVPPGAGDQLRRGLDWAHSLRAGTALFEVMLPIALRELSPADETAAARVSVLLHQAVLARVVRGSLARMTALPDRALALRQDERRHIARELHDRVLHEIGLALQGIDMHQYHAESSPALARAKLNRAAGLLRQAVYTLQHFTTELRRSVGEGGLERALRSYLDTHADPAVDITVRTSGDLLALPPYVSEEAYLILREAARNALRHAAPSRLDLTVEVTDGTLYAAVTDDGCGFLVGATPGGNGLSSMRERAKVLGGELTLSSAPEVGTVVEVRAPLWERDL</sequence>